<dbReference type="AlphaFoldDB" id="A0A0E9VTL0"/>
<organism evidence="1">
    <name type="scientific">Anguilla anguilla</name>
    <name type="common">European freshwater eel</name>
    <name type="synonym">Muraena anguilla</name>
    <dbReference type="NCBI Taxonomy" id="7936"/>
    <lineage>
        <taxon>Eukaryota</taxon>
        <taxon>Metazoa</taxon>
        <taxon>Chordata</taxon>
        <taxon>Craniata</taxon>
        <taxon>Vertebrata</taxon>
        <taxon>Euteleostomi</taxon>
        <taxon>Actinopterygii</taxon>
        <taxon>Neopterygii</taxon>
        <taxon>Teleostei</taxon>
        <taxon>Anguilliformes</taxon>
        <taxon>Anguillidae</taxon>
        <taxon>Anguilla</taxon>
    </lineage>
</organism>
<proteinExistence type="predicted"/>
<reference evidence="1" key="2">
    <citation type="journal article" date="2015" name="Fish Shellfish Immunol.">
        <title>Early steps in the European eel (Anguilla anguilla)-Vibrio vulnificus interaction in the gills: Role of the RtxA13 toxin.</title>
        <authorList>
            <person name="Callol A."/>
            <person name="Pajuelo D."/>
            <person name="Ebbesson L."/>
            <person name="Teles M."/>
            <person name="MacKenzie S."/>
            <person name="Amaro C."/>
        </authorList>
    </citation>
    <scope>NUCLEOTIDE SEQUENCE</scope>
</reference>
<evidence type="ECO:0000313" key="1">
    <source>
        <dbReference type="EMBL" id="JAH80670.1"/>
    </source>
</evidence>
<accession>A0A0E9VTL0</accession>
<reference evidence="1" key="1">
    <citation type="submission" date="2014-11" db="EMBL/GenBank/DDBJ databases">
        <authorList>
            <person name="Amaro Gonzalez C."/>
        </authorList>
    </citation>
    <scope>NUCLEOTIDE SEQUENCE</scope>
</reference>
<dbReference type="EMBL" id="GBXM01027907">
    <property type="protein sequence ID" value="JAH80670.1"/>
    <property type="molecule type" value="Transcribed_RNA"/>
</dbReference>
<name>A0A0E9VTL0_ANGAN</name>
<protein>
    <submittedName>
        <fullName evidence="1">Uncharacterized protein</fullName>
    </submittedName>
</protein>
<sequence>MIIFILNNTPFRLTKLNCSVFSKKILLMRSLLFCLTFA</sequence>